<dbReference type="RefSeq" id="WP_182166090.1">
    <property type="nucleotide sequence ID" value="NZ_JACEZT010000016.1"/>
</dbReference>
<feature type="signal peptide" evidence="3">
    <location>
        <begin position="1"/>
        <end position="22"/>
    </location>
</feature>
<accession>A0A7W2EVT3</accession>
<dbReference type="Gene3D" id="3.40.710.10">
    <property type="entry name" value="DD-peptidase/beta-lactamase superfamily"/>
    <property type="match status" value="1"/>
</dbReference>
<evidence type="ECO:0000313" key="6">
    <source>
        <dbReference type="Proteomes" id="UP000534388"/>
    </source>
</evidence>
<comment type="caution">
    <text evidence="5">The sequence shown here is derived from an EMBL/GenBank/DDBJ whole genome shotgun (WGS) entry which is preliminary data.</text>
</comment>
<proteinExistence type="predicted"/>
<evidence type="ECO:0000256" key="2">
    <source>
        <dbReference type="ARBA" id="ARBA00023136"/>
    </source>
</evidence>
<dbReference type="EMBL" id="JACEZT010000016">
    <property type="protein sequence ID" value="MBA5639511.1"/>
    <property type="molecule type" value="Genomic_DNA"/>
</dbReference>
<keyword evidence="6" id="KW-1185">Reference proteome</keyword>
<evidence type="ECO:0000256" key="1">
    <source>
        <dbReference type="ARBA" id="ARBA00004370"/>
    </source>
</evidence>
<dbReference type="InterPro" id="IPR050491">
    <property type="entry name" value="AmpC-like"/>
</dbReference>
<keyword evidence="2" id="KW-0472">Membrane</keyword>
<evidence type="ECO:0000256" key="3">
    <source>
        <dbReference type="SAM" id="SignalP"/>
    </source>
</evidence>
<dbReference type="PANTHER" id="PTHR46825:SF11">
    <property type="entry name" value="PENICILLIN-BINDING PROTEIN 4"/>
    <property type="match status" value="1"/>
</dbReference>
<protein>
    <submittedName>
        <fullName evidence="5">Beta-lactamase family protein</fullName>
    </submittedName>
</protein>
<reference evidence="5 6" key="1">
    <citation type="submission" date="2020-07" db="EMBL/GenBank/DDBJ databases">
        <title>Novel species isolated from subtropical streams in China.</title>
        <authorList>
            <person name="Lu H."/>
        </authorList>
    </citation>
    <scope>NUCLEOTIDE SEQUENCE [LARGE SCALE GENOMIC DNA]</scope>
    <source>
        <strain evidence="5 6">LX20W</strain>
    </source>
</reference>
<evidence type="ECO:0000259" key="4">
    <source>
        <dbReference type="Pfam" id="PF00144"/>
    </source>
</evidence>
<sequence>MRIRLFAAAAALILTTAISASAAEKLDAVLATAMAGSKVPAAGVLVMRNGQVEDQAVAGVRRNDGKDAVTPDDVWVIGSTGKVMTVAMVARLVERGTLSWDTSLEQMLPDLAKAMRPEYRQVTLIDLLSHRAGLPRDLRNTKALNSYFGDTRALPQQRLAYITAALKEKPALKPRSAFSYSNTGFLVAAAIAERATGKTYDELMQAEVFGPLGMATAGSGATHDGQIRGHSNGKPKLEVKREADGVPAMYAPAGFLHMSLADWARFNLDQLAGAKGKGKLLSPASYQLMQTAQPGSGAGLDWGVQASIAGRKGPALVHQGSDGNWLAVVVLFPDQDSGVLAVANAFEDMGADVVINGMLGTLFPTLAPAK</sequence>
<dbReference type="SUPFAM" id="SSF56601">
    <property type="entry name" value="beta-lactamase/transpeptidase-like"/>
    <property type="match status" value="1"/>
</dbReference>
<feature type="chain" id="PRO_5030577545" evidence="3">
    <location>
        <begin position="23"/>
        <end position="370"/>
    </location>
</feature>
<dbReference type="GO" id="GO:0016020">
    <property type="term" value="C:membrane"/>
    <property type="evidence" value="ECO:0007669"/>
    <property type="project" value="UniProtKB-SubCell"/>
</dbReference>
<gene>
    <name evidence="5" type="ORF">H3H37_20835</name>
</gene>
<dbReference type="Pfam" id="PF00144">
    <property type="entry name" value="Beta-lactamase"/>
    <property type="match status" value="1"/>
</dbReference>
<dbReference type="InterPro" id="IPR012338">
    <property type="entry name" value="Beta-lactam/transpept-like"/>
</dbReference>
<dbReference type="InterPro" id="IPR001466">
    <property type="entry name" value="Beta-lactam-related"/>
</dbReference>
<dbReference type="Proteomes" id="UP000534388">
    <property type="component" value="Unassembled WGS sequence"/>
</dbReference>
<evidence type="ECO:0000313" key="5">
    <source>
        <dbReference type="EMBL" id="MBA5639511.1"/>
    </source>
</evidence>
<dbReference type="PANTHER" id="PTHR46825">
    <property type="entry name" value="D-ALANYL-D-ALANINE-CARBOXYPEPTIDASE/ENDOPEPTIDASE AMPH"/>
    <property type="match status" value="1"/>
</dbReference>
<organism evidence="5 6">
    <name type="scientific">Rugamonas brunnea</name>
    <dbReference type="NCBI Taxonomy" id="2758569"/>
    <lineage>
        <taxon>Bacteria</taxon>
        <taxon>Pseudomonadati</taxon>
        <taxon>Pseudomonadota</taxon>
        <taxon>Betaproteobacteria</taxon>
        <taxon>Burkholderiales</taxon>
        <taxon>Oxalobacteraceae</taxon>
        <taxon>Telluria group</taxon>
        <taxon>Rugamonas</taxon>
    </lineage>
</organism>
<name>A0A7W2EVT3_9BURK</name>
<dbReference type="AlphaFoldDB" id="A0A7W2EVT3"/>
<comment type="subcellular location">
    <subcellularLocation>
        <location evidence="1">Membrane</location>
    </subcellularLocation>
</comment>
<keyword evidence="3" id="KW-0732">Signal</keyword>
<feature type="domain" description="Beta-lactamase-related" evidence="4">
    <location>
        <begin position="26"/>
        <end position="349"/>
    </location>
</feature>